<reference evidence="1" key="1">
    <citation type="submission" date="2020-10" db="EMBL/GenBank/DDBJ databases">
        <authorList>
            <person name="Gilroy R."/>
        </authorList>
    </citation>
    <scope>NUCLEOTIDE SEQUENCE</scope>
    <source>
        <strain evidence="1">ChiHcec3-11533</strain>
    </source>
</reference>
<sequence length="216" mass="24535">MQRIYDSKAIAAYLEKSRYGSALEKLRAELVLHQYERGELVTSPFLEEKWFQVVAQGSLNIYFVRDDGARYSLSSGNVDYVLGDMDLFYPHTANIYTEAVEPLICLSLSIDRNKDALLANNRFLRLVCKSLSNKMAAITALDAAPCSLPERVLSYMKYKCEDGVLKGLEREAFHLHCSSRQLQRVLHRLEGEEMVEKVGKGTYRLLGESEKTENAP</sequence>
<protein>
    <recommendedName>
        <fullName evidence="3">Cyclic nucleotide-binding domain-containing protein</fullName>
    </recommendedName>
</protein>
<evidence type="ECO:0000313" key="1">
    <source>
        <dbReference type="EMBL" id="HIU34077.1"/>
    </source>
</evidence>
<accession>A0A9D1LCV8</accession>
<proteinExistence type="predicted"/>
<dbReference type="EMBL" id="DVMU01000131">
    <property type="protein sequence ID" value="HIU34077.1"/>
    <property type="molecule type" value="Genomic_DNA"/>
</dbReference>
<name>A0A9D1LCV8_9FIRM</name>
<dbReference type="AlphaFoldDB" id="A0A9D1LCV8"/>
<dbReference type="Gene3D" id="2.60.120.10">
    <property type="entry name" value="Jelly Rolls"/>
    <property type="match status" value="1"/>
</dbReference>
<dbReference type="Proteomes" id="UP000824072">
    <property type="component" value="Unassembled WGS sequence"/>
</dbReference>
<dbReference type="SUPFAM" id="SSF51206">
    <property type="entry name" value="cAMP-binding domain-like"/>
    <property type="match status" value="1"/>
</dbReference>
<dbReference type="InterPro" id="IPR018490">
    <property type="entry name" value="cNMP-bd_dom_sf"/>
</dbReference>
<reference evidence="1" key="2">
    <citation type="journal article" date="2021" name="PeerJ">
        <title>Extensive microbial diversity within the chicken gut microbiome revealed by metagenomics and culture.</title>
        <authorList>
            <person name="Gilroy R."/>
            <person name="Ravi A."/>
            <person name="Getino M."/>
            <person name="Pursley I."/>
            <person name="Horton D.L."/>
            <person name="Alikhan N.F."/>
            <person name="Baker D."/>
            <person name="Gharbi K."/>
            <person name="Hall N."/>
            <person name="Watson M."/>
            <person name="Adriaenssens E.M."/>
            <person name="Foster-Nyarko E."/>
            <person name="Jarju S."/>
            <person name="Secka A."/>
            <person name="Antonio M."/>
            <person name="Oren A."/>
            <person name="Chaudhuri R.R."/>
            <person name="La Ragione R."/>
            <person name="Hildebrand F."/>
            <person name="Pallen M.J."/>
        </authorList>
    </citation>
    <scope>NUCLEOTIDE SEQUENCE</scope>
    <source>
        <strain evidence="1">ChiHcec3-11533</strain>
    </source>
</reference>
<gene>
    <name evidence="1" type="ORF">IAB02_05890</name>
</gene>
<organism evidence="1 2">
    <name type="scientific">Candidatus Pullichristensenella excrementigallinarum</name>
    <dbReference type="NCBI Taxonomy" id="2840907"/>
    <lineage>
        <taxon>Bacteria</taxon>
        <taxon>Bacillati</taxon>
        <taxon>Bacillota</taxon>
        <taxon>Clostridia</taxon>
        <taxon>Candidatus Pullichristensenella</taxon>
    </lineage>
</organism>
<dbReference type="InterPro" id="IPR014710">
    <property type="entry name" value="RmlC-like_jellyroll"/>
</dbReference>
<comment type="caution">
    <text evidence="1">The sequence shown here is derived from an EMBL/GenBank/DDBJ whole genome shotgun (WGS) entry which is preliminary data.</text>
</comment>
<evidence type="ECO:0008006" key="3">
    <source>
        <dbReference type="Google" id="ProtNLM"/>
    </source>
</evidence>
<evidence type="ECO:0000313" key="2">
    <source>
        <dbReference type="Proteomes" id="UP000824072"/>
    </source>
</evidence>